<protein>
    <submittedName>
        <fullName evidence="2">Ketosteroid isomerase</fullName>
    </submittedName>
</protein>
<dbReference type="Gene3D" id="3.10.450.50">
    <property type="match status" value="1"/>
</dbReference>
<keyword evidence="3" id="KW-1185">Reference proteome</keyword>
<dbReference type="PANTHER" id="PTHR41252">
    <property type="entry name" value="BLR2505 PROTEIN"/>
    <property type="match status" value="1"/>
</dbReference>
<dbReference type="Proteomes" id="UP000236594">
    <property type="component" value="Unassembled WGS sequence"/>
</dbReference>
<dbReference type="GO" id="GO:0016853">
    <property type="term" value="F:isomerase activity"/>
    <property type="evidence" value="ECO:0007669"/>
    <property type="project" value="UniProtKB-KW"/>
</dbReference>
<accession>A0A316X793</accession>
<comment type="caution">
    <text evidence="2">The sequence shown here is derived from an EMBL/GenBank/DDBJ whole genome shotgun (WGS) entry which is preliminary data.</text>
</comment>
<evidence type="ECO:0000259" key="1">
    <source>
        <dbReference type="Pfam" id="PF12680"/>
    </source>
</evidence>
<dbReference type="InterPro" id="IPR032710">
    <property type="entry name" value="NTF2-like_dom_sf"/>
</dbReference>
<proteinExistence type="predicted"/>
<dbReference type="RefSeq" id="WP_109713181.1">
    <property type="nucleotide sequence ID" value="NZ_PPED02000003.1"/>
</dbReference>
<keyword evidence="2" id="KW-0413">Isomerase</keyword>
<dbReference type="EMBL" id="PPED02000003">
    <property type="protein sequence ID" value="PWN69414.1"/>
    <property type="molecule type" value="Genomic_DNA"/>
</dbReference>
<reference evidence="2 3" key="1">
    <citation type="submission" date="2018-04" db="EMBL/GenBank/DDBJ databases">
        <title>Draft Genome Sequence of Phosphate-Solubilizing Chryseobacterium sp. ISE14 that is a Biocontrol and Plant Growth-Promoting Rhizobacterium Isolated from Cucumber.</title>
        <authorList>
            <person name="Jeong J.-J."/>
            <person name="Sang M.K."/>
            <person name="Choi I.-G."/>
            <person name="Kim K.D."/>
        </authorList>
    </citation>
    <scope>NUCLEOTIDE SEQUENCE [LARGE SCALE GENOMIC DNA]</scope>
    <source>
        <strain evidence="2 3">ISE14</strain>
    </source>
</reference>
<dbReference type="Pfam" id="PF12680">
    <property type="entry name" value="SnoaL_2"/>
    <property type="match status" value="1"/>
</dbReference>
<dbReference type="SUPFAM" id="SSF54427">
    <property type="entry name" value="NTF2-like"/>
    <property type="match status" value="1"/>
</dbReference>
<organism evidence="2 3">
    <name type="scientific">Chryseobacterium phosphatilyticum</name>
    <dbReference type="NCBI Taxonomy" id="475075"/>
    <lineage>
        <taxon>Bacteria</taxon>
        <taxon>Pseudomonadati</taxon>
        <taxon>Bacteroidota</taxon>
        <taxon>Flavobacteriia</taxon>
        <taxon>Flavobacteriales</taxon>
        <taxon>Weeksellaceae</taxon>
        <taxon>Chryseobacterium group</taxon>
        <taxon>Chryseobacterium</taxon>
    </lineage>
</organism>
<feature type="domain" description="SnoaL-like" evidence="1">
    <location>
        <begin position="13"/>
        <end position="107"/>
    </location>
</feature>
<evidence type="ECO:0000313" key="3">
    <source>
        <dbReference type="Proteomes" id="UP000236594"/>
    </source>
</evidence>
<dbReference type="AlphaFoldDB" id="A0A316X793"/>
<gene>
    <name evidence="2" type="ORF">C1631_015290</name>
</gene>
<evidence type="ECO:0000313" key="2">
    <source>
        <dbReference type="EMBL" id="PWN69414.1"/>
    </source>
</evidence>
<dbReference type="OrthoDB" id="6692273at2"/>
<sequence>MSTQNKEILEKANSAITKGDYEGFLSFCTDHIKWTFVGDRVLTGKEAVRQYMAETYVEPPIFNVKKMINDGDFVIAVGTISMKGPEGKMVDYSYCDIWRFEDHKMAELEAFVIEG</sequence>
<name>A0A316X793_9FLAO</name>
<dbReference type="InterPro" id="IPR037401">
    <property type="entry name" value="SnoaL-like"/>
</dbReference>
<dbReference type="PANTHER" id="PTHR41252:SF1">
    <property type="entry name" value="BLR2505 PROTEIN"/>
    <property type="match status" value="1"/>
</dbReference>